<sequence>MLRNPDGIKRSTSNADNITAAVVLKDGVPVRTAVRQFGVSRTTLRRHCFFVGRLIILKIWNQIVHIIIDVLFGRCSLKMKSAFVQYLIVACNMHFGLTKQVKRLAFEYAKANGKNIPSPEMHIVKLMINGTLIF</sequence>
<dbReference type="EMBL" id="BMAV01022471">
    <property type="protein sequence ID" value="GFY77464.1"/>
    <property type="molecule type" value="Genomic_DNA"/>
</dbReference>
<name>A0A8X7CLJ4_9ARAC</name>
<evidence type="ECO:0000313" key="2">
    <source>
        <dbReference type="Proteomes" id="UP000886998"/>
    </source>
</evidence>
<dbReference type="OrthoDB" id="8191755at2759"/>
<proteinExistence type="predicted"/>
<protein>
    <recommendedName>
        <fullName evidence="3">HTH psq-type domain-containing protein</fullName>
    </recommendedName>
</protein>
<evidence type="ECO:0008006" key="3">
    <source>
        <dbReference type="Google" id="ProtNLM"/>
    </source>
</evidence>
<gene>
    <name evidence="1" type="ORF">TNIN_302461</name>
</gene>
<reference evidence="1" key="1">
    <citation type="submission" date="2020-08" db="EMBL/GenBank/DDBJ databases">
        <title>Multicomponent nature underlies the extraordinary mechanical properties of spider dragline silk.</title>
        <authorList>
            <person name="Kono N."/>
            <person name="Nakamura H."/>
            <person name="Mori M."/>
            <person name="Yoshida Y."/>
            <person name="Ohtoshi R."/>
            <person name="Malay A.D."/>
            <person name="Moran D.A.P."/>
            <person name="Tomita M."/>
            <person name="Numata K."/>
            <person name="Arakawa K."/>
        </authorList>
    </citation>
    <scope>NUCLEOTIDE SEQUENCE</scope>
</reference>
<dbReference type="AlphaFoldDB" id="A0A8X7CLJ4"/>
<dbReference type="Proteomes" id="UP000886998">
    <property type="component" value="Unassembled WGS sequence"/>
</dbReference>
<comment type="caution">
    <text evidence="1">The sequence shown here is derived from an EMBL/GenBank/DDBJ whole genome shotgun (WGS) entry which is preliminary data.</text>
</comment>
<organism evidence="1 2">
    <name type="scientific">Trichonephila inaurata madagascariensis</name>
    <dbReference type="NCBI Taxonomy" id="2747483"/>
    <lineage>
        <taxon>Eukaryota</taxon>
        <taxon>Metazoa</taxon>
        <taxon>Ecdysozoa</taxon>
        <taxon>Arthropoda</taxon>
        <taxon>Chelicerata</taxon>
        <taxon>Arachnida</taxon>
        <taxon>Araneae</taxon>
        <taxon>Araneomorphae</taxon>
        <taxon>Entelegynae</taxon>
        <taxon>Araneoidea</taxon>
        <taxon>Nephilidae</taxon>
        <taxon>Trichonephila</taxon>
        <taxon>Trichonephila inaurata</taxon>
    </lineage>
</organism>
<evidence type="ECO:0000313" key="1">
    <source>
        <dbReference type="EMBL" id="GFY77464.1"/>
    </source>
</evidence>
<accession>A0A8X7CLJ4</accession>
<keyword evidence="2" id="KW-1185">Reference proteome</keyword>